<keyword evidence="6 7" id="KW-0472">Membrane</keyword>
<dbReference type="InterPro" id="IPR014090">
    <property type="entry name" value="Siderophore_transpt_RhtX/FptX"/>
</dbReference>
<dbReference type="STRING" id="401562.NS365_07540"/>
<sequence length="425" mass="44617">MSISIPSQPTRRLYGVLAALYLAQGIPTYLLLVALPPLLRDSGASRTAIGLFTLLIVPTVLKFAWGPLVDRYPLIRRLGHRRGWIVPTQLLVSALIAAMAFVAPTQTVLLFAIAFSITLLSATQDIATDGFAVRQLDATTRATGNAIQAASVAIGVVIGGTFSLVLFERIGWTAALLTVATLSLLPLLATPFMRERADAGEGEAGGSEPAPRPSLRAFFARPEARLFFLFALTFRASEGLVRGMEGAYLVDLGVPLSWIGTLYGAAAISAGLAGAAFAALLIRRTGLAATLGLLGLLRTLCFLVFSLSALGVLPGLQVAMGASGFQTMIRYMELVALYALFMRASSSRQPGTDFTILTCAELVVYLVGTSVAGWIADAVGYGALFALATLLSLVGVAVAIAILARLPGVRLEGRRDAAPDAHSAL</sequence>
<dbReference type="GO" id="GO:0016020">
    <property type="term" value="C:membrane"/>
    <property type="evidence" value="ECO:0007669"/>
    <property type="project" value="UniProtKB-SubCell"/>
</dbReference>
<dbReference type="InterPro" id="IPR004752">
    <property type="entry name" value="AmpG_permease/AT-1"/>
</dbReference>
<dbReference type="Gene3D" id="1.20.1250.20">
    <property type="entry name" value="MFS general substrate transporter like domains"/>
    <property type="match status" value="1"/>
</dbReference>
<evidence type="ECO:0000256" key="3">
    <source>
        <dbReference type="ARBA" id="ARBA00022448"/>
    </source>
</evidence>
<reference evidence="8 9" key="1">
    <citation type="journal article" date="2016" name="Front. Microbiol.">
        <title>Genomic Resource of Rice Seed Associated Bacteria.</title>
        <authorList>
            <person name="Midha S."/>
            <person name="Bansal K."/>
            <person name="Sharma S."/>
            <person name="Kumar N."/>
            <person name="Patil P.P."/>
            <person name="Chaudhry V."/>
            <person name="Patil P.B."/>
        </authorList>
    </citation>
    <scope>NUCLEOTIDE SEQUENCE [LARGE SCALE GENOMIC DNA]</scope>
    <source>
        <strain evidence="8 9">NS226</strain>
    </source>
</reference>
<dbReference type="Pfam" id="PF07690">
    <property type="entry name" value="MFS_1"/>
    <property type="match status" value="1"/>
</dbReference>
<feature type="transmembrane region" description="Helical" evidence="7">
    <location>
        <begin position="84"/>
        <end position="103"/>
    </location>
</feature>
<dbReference type="InterPro" id="IPR011701">
    <property type="entry name" value="MFS"/>
</dbReference>
<dbReference type="OrthoDB" id="9787815at2"/>
<evidence type="ECO:0000256" key="7">
    <source>
        <dbReference type="SAM" id="Phobius"/>
    </source>
</evidence>
<keyword evidence="5 7" id="KW-1133">Transmembrane helix</keyword>
<feature type="transmembrane region" description="Helical" evidence="7">
    <location>
        <begin position="47"/>
        <end position="64"/>
    </location>
</feature>
<feature type="transmembrane region" description="Helical" evidence="7">
    <location>
        <begin position="354"/>
        <end position="375"/>
    </location>
</feature>
<feature type="transmembrane region" description="Helical" evidence="7">
    <location>
        <begin position="145"/>
        <end position="164"/>
    </location>
</feature>
<feature type="transmembrane region" description="Helical" evidence="7">
    <location>
        <begin position="319"/>
        <end position="342"/>
    </location>
</feature>
<dbReference type="GO" id="GO:0022857">
    <property type="term" value="F:transmembrane transporter activity"/>
    <property type="evidence" value="ECO:0007669"/>
    <property type="project" value="InterPro"/>
</dbReference>
<keyword evidence="4 7" id="KW-0812">Transmembrane</keyword>
<evidence type="ECO:0000313" key="8">
    <source>
        <dbReference type="EMBL" id="KTQ85279.1"/>
    </source>
</evidence>
<dbReference type="SUPFAM" id="SSF103473">
    <property type="entry name" value="MFS general substrate transporter"/>
    <property type="match status" value="1"/>
</dbReference>
<dbReference type="PANTHER" id="PTHR12778:SF10">
    <property type="entry name" value="MAJOR FACILITATOR SUPERFAMILY DOMAIN-CONTAINING PROTEIN 3"/>
    <property type="match status" value="1"/>
</dbReference>
<gene>
    <name evidence="8" type="ORF">NS226_20245</name>
</gene>
<dbReference type="PANTHER" id="PTHR12778">
    <property type="entry name" value="SOLUTE CARRIER FAMILY 33 ACETYL-COA TRANSPORTER -RELATED"/>
    <property type="match status" value="1"/>
</dbReference>
<proteinExistence type="inferred from homology"/>
<dbReference type="Proteomes" id="UP000078272">
    <property type="component" value="Unassembled WGS sequence"/>
</dbReference>
<evidence type="ECO:0000256" key="6">
    <source>
        <dbReference type="ARBA" id="ARBA00023136"/>
    </source>
</evidence>
<dbReference type="EMBL" id="LDPZ01000062">
    <property type="protein sequence ID" value="KTQ85279.1"/>
    <property type="molecule type" value="Genomic_DNA"/>
</dbReference>
<feature type="transmembrane region" description="Helical" evidence="7">
    <location>
        <begin position="12"/>
        <end position="35"/>
    </location>
</feature>
<comment type="caution">
    <text evidence="8">The sequence shown here is derived from an EMBL/GenBank/DDBJ whole genome shotgun (WGS) entry which is preliminary data.</text>
</comment>
<dbReference type="InterPro" id="IPR036259">
    <property type="entry name" value="MFS_trans_sf"/>
</dbReference>
<accession>A0A175R3J1</accession>
<comment type="subcellular location">
    <subcellularLocation>
        <location evidence="1">Membrane</location>
        <topology evidence="1">Multi-pass membrane protein</topology>
    </subcellularLocation>
</comment>
<evidence type="ECO:0000256" key="2">
    <source>
        <dbReference type="ARBA" id="ARBA00008335"/>
    </source>
</evidence>
<dbReference type="NCBIfam" id="TIGR02718">
    <property type="entry name" value="sider_RhtX_FptX"/>
    <property type="match status" value="1"/>
</dbReference>
<dbReference type="CDD" id="cd17485">
    <property type="entry name" value="MFS_MFSD3"/>
    <property type="match status" value="1"/>
</dbReference>
<dbReference type="PATRIC" id="fig|401562.3.peg.4474"/>
<keyword evidence="3" id="KW-0813">Transport</keyword>
<name>A0A175R3J1_9HYPH</name>
<dbReference type="AlphaFoldDB" id="A0A175R3J1"/>
<protein>
    <submittedName>
        <fullName evidence="8">RhtX rhizobactin transporter</fullName>
    </submittedName>
</protein>
<comment type="similarity">
    <text evidence="2">Belongs to the major facilitator superfamily.</text>
</comment>
<dbReference type="RefSeq" id="WP_058636503.1">
    <property type="nucleotide sequence ID" value="NZ_LDPZ01000062.1"/>
</dbReference>
<evidence type="ECO:0000256" key="5">
    <source>
        <dbReference type="ARBA" id="ARBA00022989"/>
    </source>
</evidence>
<feature type="transmembrane region" description="Helical" evidence="7">
    <location>
        <begin position="293"/>
        <end position="313"/>
    </location>
</feature>
<evidence type="ECO:0000256" key="4">
    <source>
        <dbReference type="ARBA" id="ARBA00022692"/>
    </source>
</evidence>
<feature type="transmembrane region" description="Helical" evidence="7">
    <location>
        <begin position="381"/>
        <end position="404"/>
    </location>
</feature>
<evidence type="ECO:0000256" key="1">
    <source>
        <dbReference type="ARBA" id="ARBA00004141"/>
    </source>
</evidence>
<feature type="transmembrane region" description="Helical" evidence="7">
    <location>
        <begin position="256"/>
        <end position="281"/>
    </location>
</feature>
<feature type="transmembrane region" description="Helical" evidence="7">
    <location>
        <begin position="170"/>
        <end position="189"/>
    </location>
</feature>
<organism evidence="8 9">
    <name type="scientific">Aureimonas ureilytica</name>
    <dbReference type="NCBI Taxonomy" id="401562"/>
    <lineage>
        <taxon>Bacteria</taxon>
        <taxon>Pseudomonadati</taxon>
        <taxon>Pseudomonadota</taxon>
        <taxon>Alphaproteobacteria</taxon>
        <taxon>Hyphomicrobiales</taxon>
        <taxon>Aurantimonadaceae</taxon>
        <taxon>Aureimonas</taxon>
    </lineage>
</organism>
<evidence type="ECO:0000313" key="9">
    <source>
        <dbReference type="Proteomes" id="UP000078272"/>
    </source>
</evidence>